<gene>
    <name evidence="1" type="ORF">E1956_06755</name>
</gene>
<reference evidence="1 2" key="1">
    <citation type="submission" date="2019-03" db="EMBL/GenBank/DDBJ databases">
        <title>Paraburkholderia sp. 7MH5, isolated from subtropical forest soil.</title>
        <authorList>
            <person name="Gao Z.-H."/>
            <person name="Qiu L.-H."/>
        </authorList>
    </citation>
    <scope>NUCLEOTIDE SEQUENCE [LARGE SCALE GENOMIC DNA]</scope>
    <source>
        <strain evidence="1 2">7MH5</strain>
    </source>
</reference>
<evidence type="ECO:0000313" key="2">
    <source>
        <dbReference type="Proteomes" id="UP000295727"/>
    </source>
</evidence>
<dbReference type="InterPro" id="IPR035093">
    <property type="entry name" value="RelE/ParE_toxin_dom_sf"/>
</dbReference>
<protein>
    <submittedName>
        <fullName evidence="1">Excinuclease ABC subunit A</fullName>
    </submittedName>
</protein>
<dbReference type="OrthoDB" id="9801102at2"/>
<sequence>MTITSFACRDTAALFAGRRVARFAAIETVAMRKLQQVHAAVSLSFLRVPPGNRLEPLNGELEGAHSIRVNAQWRICFYFARGEASQVRIIDYH</sequence>
<dbReference type="InterPro" id="IPR007711">
    <property type="entry name" value="HigB-1"/>
</dbReference>
<accession>A0A4P7CMF7</accession>
<proteinExistence type="predicted"/>
<dbReference type="AlphaFoldDB" id="A0A4P7CMF7"/>
<dbReference type="PANTHER" id="PTHR40266:SF2">
    <property type="entry name" value="TOXIN HIGB-1"/>
    <property type="match status" value="1"/>
</dbReference>
<name>A0A4P7CMF7_9BURK</name>
<dbReference type="RefSeq" id="WP_134747925.1">
    <property type="nucleotide sequence ID" value="NZ_CP038148.1"/>
</dbReference>
<dbReference type="Pfam" id="PF05015">
    <property type="entry name" value="HigB-like_toxin"/>
    <property type="match status" value="1"/>
</dbReference>
<dbReference type="Gene3D" id="3.30.2310.20">
    <property type="entry name" value="RelE-like"/>
    <property type="match status" value="1"/>
</dbReference>
<dbReference type="Proteomes" id="UP000295727">
    <property type="component" value="Chromosome 1"/>
</dbReference>
<dbReference type="EMBL" id="CP038148">
    <property type="protein sequence ID" value="QBQ96908.1"/>
    <property type="molecule type" value="Genomic_DNA"/>
</dbReference>
<dbReference type="PANTHER" id="PTHR40266">
    <property type="entry name" value="TOXIN HIGB-1"/>
    <property type="match status" value="1"/>
</dbReference>
<dbReference type="KEGG" id="ppai:E1956_06755"/>
<evidence type="ECO:0000313" key="1">
    <source>
        <dbReference type="EMBL" id="QBQ96908.1"/>
    </source>
</evidence>
<dbReference type="SUPFAM" id="SSF143011">
    <property type="entry name" value="RelE-like"/>
    <property type="match status" value="1"/>
</dbReference>
<organism evidence="1 2">
    <name type="scientific">Paraburkholderia pallida</name>
    <dbReference type="NCBI Taxonomy" id="2547399"/>
    <lineage>
        <taxon>Bacteria</taxon>
        <taxon>Pseudomonadati</taxon>
        <taxon>Pseudomonadota</taxon>
        <taxon>Betaproteobacteria</taxon>
        <taxon>Burkholderiales</taxon>
        <taxon>Burkholderiaceae</taxon>
        <taxon>Paraburkholderia</taxon>
    </lineage>
</organism>
<keyword evidence="2" id="KW-1185">Reference proteome</keyword>